<dbReference type="Gene3D" id="3.40.640.10">
    <property type="entry name" value="Type I PLP-dependent aspartate aminotransferase-like (Major domain)"/>
    <property type="match status" value="1"/>
</dbReference>
<sequence length="392" mass="45884">MYEKIIDKIRLNFLSIKNSEKKKYIYMNNAFLSHKPNNVIKSQINYYINKIFYIKKNSFINKFGFNINKNIEDVRKKISILINSNIEEIIFTSNTTNSINIISNIIKKNLKKDDNIIISISNHNSNILPWIKLSKKKKIKIKFIKIDKNGNLTINEIINNIDKKTKFISINHISNVLGIINPIENIIKLSKLKNKNLLFMVDGTQFIMHNKLNVKKMECDFYVFSSSKMFGPEGVGILYINKNININIKKIIPWEFEKGTLNYSGIIGLGESINFINKIGIKLINKILLYNTKYFLNLIKENINNSIIYYSSNNSRIGIIPFNIKKINSYDIGKILEYKNIFIRFDSQCSLYLMKFLNIKSLCRISISIYNNKKEMNNFIDIMNKIIHILKK</sequence>
<dbReference type="OrthoDB" id="9808002at2"/>
<dbReference type="PANTHER" id="PTHR43586">
    <property type="entry name" value="CYSTEINE DESULFURASE"/>
    <property type="match status" value="1"/>
</dbReference>
<reference evidence="3 4" key="1">
    <citation type="journal article" date="2017" name="Proc. Natl. Acad. Sci. U.S.A.">
        <title>Small genome symbiont underlies cuticle hardness in beetles.</title>
        <authorList>
            <person name="Anbutsu H."/>
            <person name="Moriyama M."/>
            <person name="Nikoh N."/>
            <person name="Hosokawa T."/>
            <person name="Futahashi R."/>
            <person name="Tanahashi M."/>
            <person name="Meng X.Y."/>
            <person name="Kuriwada T."/>
            <person name="Mori N."/>
            <person name="Oshima K."/>
            <person name="Hattori M."/>
            <person name="Fujie M."/>
            <person name="Satoh N."/>
            <person name="Maeda T."/>
            <person name="Shigenobu S."/>
            <person name="Koga R."/>
            <person name="Fukatsu T."/>
        </authorList>
    </citation>
    <scope>NUCLEOTIDE SEQUENCE [LARGE SCALE GENOMIC DNA]</scope>
    <source>
        <strain evidence="3">NARRFE1</strain>
    </source>
</reference>
<dbReference type="AlphaFoldDB" id="A0A2Z5TIR5"/>
<evidence type="ECO:0000259" key="2">
    <source>
        <dbReference type="Pfam" id="PF00266"/>
    </source>
</evidence>
<gene>
    <name evidence="3" type="primary">sufS</name>
    <name evidence="3" type="ORF">NARRFE1_01870</name>
</gene>
<feature type="domain" description="Aminotransferase class V" evidence="2">
    <location>
        <begin position="25"/>
        <end position="379"/>
    </location>
</feature>
<evidence type="ECO:0000313" key="3">
    <source>
        <dbReference type="EMBL" id="BBA85122.1"/>
    </source>
</evidence>
<protein>
    <submittedName>
        <fullName evidence="3">Cysteine desulfurase</fullName>
    </submittedName>
</protein>
<dbReference type="RefSeq" id="WP_148708469.1">
    <property type="nucleotide sequence ID" value="NZ_AP018161.1"/>
</dbReference>
<dbReference type="InterPro" id="IPR000192">
    <property type="entry name" value="Aminotrans_V_dom"/>
</dbReference>
<evidence type="ECO:0000256" key="1">
    <source>
        <dbReference type="ARBA" id="ARBA00022898"/>
    </source>
</evidence>
<dbReference type="Gene3D" id="3.90.1150.10">
    <property type="entry name" value="Aspartate Aminotransferase, domain 1"/>
    <property type="match status" value="1"/>
</dbReference>
<accession>A0A2Z5TIR5</accession>
<dbReference type="EMBL" id="AP018161">
    <property type="protein sequence ID" value="BBA85122.1"/>
    <property type="molecule type" value="Genomic_DNA"/>
</dbReference>
<name>A0A2Z5TIR5_9GAMM</name>
<evidence type="ECO:0000313" key="4">
    <source>
        <dbReference type="Proteomes" id="UP000289537"/>
    </source>
</evidence>
<dbReference type="InterPro" id="IPR015424">
    <property type="entry name" value="PyrdxlP-dep_Trfase"/>
</dbReference>
<dbReference type="Proteomes" id="UP000289537">
    <property type="component" value="Chromosome"/>
</dbReference>
<keyword evidence="4" id="KW-1185">Reference proteome</keyword>
<proteinExistence type="predicted"/>
<dbReference type="PANTHER" id="PTHR43586:SF8">
    <property type="entry name" value="CYSTEINE DESULFURASE 1, CHLOROPLASTIC"/>
    <property type="match status" value="1"/>
</dbReference>
<dbReference type="InterPro" id="IPR015421">
    <property type="entry name" value="PyrdxlP-dep_Trfase_major"/>
</dbReference>
<dbReference type="SUPFAM" id="SSF53383">
    <property type="entry name" value="PLP-dependent transferases"/>
    <property type="match status" value="1"/>
</dbReference>
<keyword evidence="1" id="KW-0663">Pyridoxal phosphate</keyword>
<dbReference type="KEGG" id="eor:NARRFE1_01870"/>
<organism evidence="3 4">
    <name type="scientific">endosymbiont of Rhynchophorus ferrugineus</name>
    <dbReference type="NCBI Taxonomy" id="1972133"/>
    <lineage>
        <taxon>Bacteria</taxon>
        <taxon>Pseudomonadati</taxon>
        <taxon>Pseudomonadota</taxon>
        <taxon>Gammaproteobacteria</taxon>
        <taxon>Candidatus Nardonella</taxon>
    </lineage>
</organism>
<dbReference type="Pfam" id="PF00266">
    <property type="entry name" value="Aminotran_5"/>
    <property type="match status" value="1"/>
</dbReference>
<dbReference type="InterPro" id="IPR015422">
    <property type="entry name" value="PyrdxlP-dep_Trfase_small"/>
</dbReference>